<accession>X6MZP2</accession>
<dbReference type="AlphaFoldDB" id="X6MZP2"/>
<evidence type="ECO:0008006" key="3">
    <source>
        <dbReference type="Google" id="ProtNLM"/>
    </source>
</evidence>
<dbReference type="PANTHER" id="PTHR12905">
    <property type="entry name" value="METALLOPHOSPHOESTERASE"/>
    <property type="match status" value="1"/>
</dbReference>
<name>X6MZP2_RETFI</name>
<gene>
    <name evidence="1" type="ORF">RFI_17735</name>
</gene>
<organism evidence="1 2">
    <name type="scientific">Reticulomyxa filosa</name>
    <dbReference type="NCBI Taxonomy" id="46433"/>
    <lineage>
        <taxon>Eukaryota</taxon>
        <taxon>Sar</taxon>
        <taxon>Rhizaria</taxon>
        <taxon>Retaria</taxon>
        <taxon>Foraminifera</taxon>
        <taxon>Monothalamids</taxon>
        <taxon>Reticulomyxidae</taxon>
        <taxon>Reticulomyxa</taxon>
    </lineage>
</organism>
<proteinExistence type="predicted"/>
<evidence type="ECO:0000313" key="2">
    <source>
        <dbReference type="Proteomes" id="UP000023152"/>
    </source>
</evidence>
<dbReference type="Gene3D" id="3.60.21.10">
    <property type="match status" value="1"/>
</dbReference>
<dbReference type="SUPFAM" id="SSF56300">
    <property type="entry name" value="Metallo-dependent phosphatases"/>
    <property type="match status" value="1"/>
</dbReference>
<dbReference type="OrthoDB" id="630188at2759"/>
<reference evidence="1 2" key="1">
    <citation type="journal article" date="2013" name="Curr. Biol.">
        <title>The Genome of the Foraminiferan Reticulomyxa filosa.</title>
        <authorList>
            <person name="Glockner G."/>
            <person name="Hulsmann N."/>
            <person name="Schleicher M."/>
            <person name="Noegel A.A."/>
            <person name="Eichinger L."/>
            <person name="Gallinger C."/>
            <person name="Pawlowski J."/>
            <person name="Sierra R."/>
            <person name="Euteneuer U."/>
            <person name="Pillet L."/>
            <person name="Moustafa A."/>
            <person name="Platzer M."/>
            <person name="Groth M."/>
            <person name="Szafranski K."/>
            <person name="Schliwa M."/>
        </authorList>
    </citation>
    <scope>NUCLEOTIDE SEQUENCE [LARGE SCALE GENOMIC DNA]</scope>
</reference>
<sequence length="148" mass="16726">MGEKKMYYNIYGSTGIKIYGSPWQPEFCDWAFNLRTRKELASKWAQIPLDTDILITHGPPFGHGDVVSDGWKNNAVGCKDLLERVMAVKPKFHVFGHIHEGYGVTTTKLLSPTVFVNASTVTVSYRVENKPILFFIKKSNTKQTLTSK</sequence>
<keyword evidence="2" id="KW-1185">Reference proteome</keyword>
<comment type="caution">
    <text evidence="1">The sequence shown here is derived from an EMBL/GenBank/DDBJ whole genome shotgun (WGS) entry which is preliminary data.</text>
</comment>
<dbReference type="InterPro" id="IPR051693">
    <property type="entry name" value="UPF0046_metallophosphoest"/>
</dbReference>
<dbReference type="EMBL" id="ASPP01013617">
    <property type="protein sequence ID" value="ETO19495.1"/>
    <property type="molecule type" value="Genomic_DNA"/>
</dbReference>
<dbReference type="InterPro" id="IPR029052">
    <property type="entry name" value="Metallo-depent_PP-like"/>
</dbReference>
<dbReference type="PANTHER" id="PTHR12905:SF0">
    <property type="entry name" value="CALCINEURIN-LIKE PHOSPHOESTERASE DOMAIN-CONTAINING PROTEIN"/>
    <property type="match status" value="1"/>
</dbReference>
<dbReference type="Proteomes" id="UP000023152">
    <property type="component" value="Unassembled WGS sequence"/>
</dbReference>
<protein>
    <recommendedName>
        <fullName evidence="3">Calcineurin-like phosphoesterase domain-containing protein</fullName>
    </recommendedName>
</protein>
<evidence type="ECO:0000313" key="1">
    <source>
        <dbReference type="EMBL" id="ETO19495.1"/>
    </source>
</evidence>